<comment type="caution">
    <text evidence="8">The sequence shown here is derived from an EMBL/GenBank/DDBJ whole genome shotgun (WGS) entry which is preliminary data.</text>
</comment>
<evidence type="ECO:0000256" key="4">
    <source>
        <dbReference type="ARBA" id="ARBA00023157"/>
    </source>
</evidence>
<keyword evidence="4" id="KW-1015">Disulfide bond</keyword>
<evidence type="ECO:0000256" key="1">
    <source>
        <dbReference type="ARBA" id="ARBA00004319"/>
    </source>
</evidence>
<evidence type="ECO:0000256" key="3">
    <source>
        <dbReference type="ARBA" id="ARBA00022824"/>
    </source>
</evidence>
<evidence type="ECO:0000256" key="6">
    <source>
        <dbReference type="SAM" id="MobiDB-lite"/>
    </source>
</evidence>
<dbReference type="EMBL" id="JAAWVQ010016476">
    <property type="protein sequence ID" value="MBN3272109.1"/>
    <property type="molecule type" value="Genomic_DNA"/>
</dbReference>
<name>A0ABS2XCZ0_POLSP</name>
<evidence type="ECO:0000313" key="9">
    <source>
        <dbReference type="Proteomes" id="UP001166093"/>
    </source>
</evidence>
<comment type="similarity">
    <text evidence="5">Belongs to the OS-9 family.</text>
</comment>
<dbReference type="InterPro" id="IPR045149">
    <property type="entry name" value="OS-9-like"/>
</dbReference>
<proteinExistence type="inferred from homology"/>
<comment type="subcellular location">
    <subcellularLocation>
        <location evidence="1 5">Endoplasmic reticulum lumen</location>
    </subcellularLocation>
</comment>
<gene>
    <name evidence="8" type="primary">Os9</name>
    <name evidence="8" type="ORF">GTO93_0013823</name>
</gene>
<feature type="region of interest" description="Disordered" evidence="6">
    <location>
        <begin position="266"/>
        <end position="298"/>
    </location>
</feature>
<keyword evidence="5" id="KW-0430">Lectin</keyword>
<evidence type="ECO:0000313" key="8">
    <source>
        <dbReference type="EMBL" id="MBN3272109.1"/>
    </source>
</evidence>
<feature type="compositionally biased region" description="Acidic residues" evidence="6">
    <location>
        <begin position="200"/>
        <end position="211"/>
    </location>
</feature>
<evidence type="ECO:0000256" key="2">
    <source>
        <dbReference type="ARBA" id="ARBA00022729"/>
    </source>
</evidence>
<dbReference type="PANTHER" id="PTHR15414:SF5">
    <property type="entry name" value="PROTEIN OS-9"/>
    <property type="match status" value="1"/>
</dbReference>
<feature type="region of interest" description="Disordered" evidence="6">
    <location>
        <begin position="372"/>
        <end position="406"/>
    </location>
</feature>
<dbReference type="Pfam" id="PF13015">
    <property type="entry name" value="PRKCSH_1"/>
    <property type="match status" value="1"/>
</dbReference>
<reference evidence="8" key="1">
    <citation type="journal article" date="2021" name="Cell">
        <title>Tracing the genetic footprints of vertebrate landing in non-teleost ray-finned fishes.</title>
        <authorList>
            <person name="Bi X."/>
            <person name="Wang K."/>
            <person name="Yang L."/>
            <person name="Pan H."/>
            <person name="Jiang H."/>
            <person name="Wei Q."/>
            <person name="Fang M."/>
            <person name="Yu H."/>
            <person name="Zhu C."/>
            <person name="Cai Y."/>
            <person name="He Y."/>
            <person name="Gan X."/>
            <person name="Zeng H."/>
            <person name="Yu D."/>
            <person name="Zhu Y."/>
            <person name="Jiang H."/>
            <person name="Qiu Q."/>
            <person name="Yang H."/>
            <person name="Zhang Y.E."/>
            <person name="Wang W."/>
            <person name="Zhu M."/>
            <person name="He S."/>
            <person name="Zhang G."/>
        </authorList>
    </citation>
    <scope>NUCLEOTIDE SEQUENCE</scope>
    <source>
        <strain evidence="8">Pddl_001</strain>
    </source>
</reference>
<dbReference type="SUPFAM" id="SSF50911">
    <property type="entry name" value="Mannose 6-phosphate receptor domain"/>
    <property type="match status" value="1"/>
</dbReference>
<dbReference type="InterPro" id="IPR036607">
    <property type="entry name" value="PRKCSH"/>
</dbReference>
<keyword evidence="9" id="KW-1185">Reference proteome</keyword>
<organism evidence="8 9">
    <name type="scientific">Polyodon spathula</name>
    <name type="common">North American paddlefish</name>
    <name type="synonym">Squalus spathula</name>
    <dbReference type="NCBI Taxonomy" id="7913"/>
    <lineage>
        <taxon>Eukaryota</taxon>
        <taxon>Metazoa</taxon>
        <taxon>Chordata</taxon>
        <taxon>Craniata</taxon>
        <taxon>Vertebrata</taxon>
        <taxon>Euteleostomi</taxon>
        <taxon>Actinopterygii</taxon>
        <taxon>Chondrostei</taxon>
        <taxon>Acipenseriformes</taxon>
        <taxon>Polyodontidae</taxon>
        <taxon>Polyodon</taxon>
    </lineage>
</organism>
<dbReference type="Gene3D" id="2.70.130.10">
    <property type="entry name" value="Mannose-6-phosphate receptor binding domain"/>
    <property type="match status" value="1"/>
</dbReference>
<evidence type="ECO:0000259" key="7">
    <source>
        <dbReference type="PROSITE" id="PS51914"/>
    </source>
</evidence>
<dbReference type="Proteomes" id="UP001166093">
    <property type="component" value="Unassembled WGS sequence"/>
</dbReference>
<dbReference type="PROSITE" id="PS51914">
    <property type="entry name" value="MRH"/>
    <property type="match status" value="1"/>
</dbReference>
<evidence type="ECO:0000256" key="5">
    <source>
        <dbReference type="RuleBase" id="RU369099"/>
    </source>
</evidence>
<dbReference type="InterPro" id="IPR009011">
    <property type="entry name" value="Man6P_isomerase_rcpt-bd_dom_sf"/>
</dbReference>
<protein>
    <recommendedName>
        <fullName evidence="5">Endoplasmic reticulum lectin</fullName>
    </recommendedName>
</protein>
<feature type="region of interest" description="Disordered" evidence="6">
    <location>
        <begin position="516"/>
        <end position="538"/>
    </location>
</feature>
<feature type="domain" description="MRH" evidence="7">
    <location>
        <begin position="1"/>
        <end position="81"/>
    </location>
</feature>
<sequence>MAELFHRHFNSLPQASKQHRLKRYHSQTYVNGSTCDLNSAPRETEVRFICEEGSSDHITRVDEPQSCSYVLTVHTPRTCQHPFLRPTSTSKPQPIKCQPALSPEQYMEYVNAQVLDTKRRVEQISEELKSLDEILSRDDEAASKPENLFVVESVQIIEEDEVDHEGDSAQIEDTSNEDADFWDGVVKPDSGESGERNEEMEADGDGEFEEQEDKKLDFKTIRSPSDLVKLANLLKETPEKTFVRSPCQCESFKVHLYDFILVPKASGDEQEDSKDVSPAKTGENTASVERQERGEDHEDDLMEEFEKEVKDISLPSSKIGEIRDTMEQEFDNIIDEAQQELAGEGLKGEFDRRQAAQTLETTLNQMMDKLEGKAVQDQQEEQTDRARGSPSLAPRQPADAGDGGDDVKVRITKYKSDGSPQNKMQVQEMGAEDPQVQYIKDVVKEQLEKAGLKAEGKIEVKIMTRGQPGDDDVGWLSQEDTKSFREILITLLTGGTEEVYKEQQRQEELETNYRFVWGKKREDSQPPSNTDNSDEMDF</sequence>
<accession>A0ABS2XCZ0</accession>
<dbReference type="InterPro" id="IPR044865">
    <property type="entry name" value="MRH_dom"/>
</dbReference>
<feature type="compositionally biased region" description="Basic and acidic residues" evidence="6">
    <location>
        <begin position="189"/>
        <end position="199"/>
    </location>
</feature>
<comment type="function">
    <text evidence="5">Lectin involved in the quality control of the secretory pathway. As a member of the endoplasmic reticulum-associated degradation lumenal (ERAD-L) surveillance system, targets misfolded endoplasmic reticulum lumenal glycoproteins for degradation.</text>
</comment>
<keyword evidence="2" id="KW-0732">Signal</keyword>
<keyword evidence="3 5" id="KW-0256">Endoplasmic reticulum</keyword>
<feature type="non-terminal residue" evidence="8">
    <location>
        <position position="1"/>
    </location>
</feature>
<feature type="non-terminal residue" evidence="8">
    <location>
        <position position="538"/>
    </location>
</feature>
<feature type="region of interest" description="Disordered" evidence="6">
    <location>
        <begin position="162"/>
        <end position="212"/>
    </location>
</feature>
<dbReference type="PANTHER" id="PTHR15414">
    <property type="entry name" value="OS-9-RELATED"/>
    <property type="match status" value="1"/>
</dbReference>